<evidence type="ECO:0000313" key="23">
    <source>
        <dbReference type="Ensembl" id="ENSELUP00000067228.2"/>
    </source>
</evidence>
<dbReference type="Gene3D" id="2.10.70.10">
    <property type="entry name" value="Complement Module, domain 1"/>
    <property type="match status" value="3"/>
</dbReference>
<keyword evidence="15" id="KW-0325">Glycoprotein</keyword>
<dbReference type="Gene3D" id="3.40.50.410">
    <property type="entry name" value="von Willebrand factor, type A domain"/>
    <property type="match status" value="1"/>
</dbReference>
<evidence type="ECO:0000256" key="14">
    <source>
        <dbReference type="ARBA" id="ARBA00023157"/>
    </source>
</evidence>
<feature type="disulfide bond" evidence="18">
    <location>
        <begin position="195"/>
        <end position="222"/>
    </location>
</feature>
<evidence type="ECO:0000256" key="7">
    <source>
        <dbReference type="ARBA" id="ARBA00022659"/>
    </source>
</evidence>
<feature type="domain" description="Sushi" evidence="22">
    <location>
        <begin position="167"/>
        <end position="224"/>
    </location>
</feature>
<dbReference type="SUPFAM" id="SSF53300">
    <property type="entry name" value="vWA-like"/>
    <property type="match status" value="1"/>
</dbReference>
<dbReference type="GeneTree" id="ENSGT00940000165141"/>
<accession>A0A6Q2YNQ5</accession>
<evidence type="ECO:0000256" key="5">
    <source>
        <dbReference type="ARBA" id="ARBA00022525"/>
    </source>
</evidence>
<dbReference type="PIRSF" id="PIRSF001154">
    <property type="entry name" value="Compl_C2_B"/>
    <property type="match status" value="1"/>
</dbReference>
<evidence type="ECO:0000259" key="21">
    <source>
        <dbReference type="PROSITE" id="PS50240"/>
    </source>
</evidence>
<dbReference type="PROSITE" id="PS50234">
    <property type="entry name" value="VWFA"/>
    <property type="match status" value="1"/>
</dbReference>
<dbReference type="AlphaFoldDB" id="A0A6Q2YNQ5"/>
<evidence type="ECO:0000256" key="6">
    <source>
        <dbReference type="ARBA" id="ARBA00022588"/>
    </source>
</evidence>
<evidence type="ECO:0000259" key="20">
    <source>
        <dbReference type="PROSITE" id="PS50234"/>
    </source>
</evidence>
<dbReference type="Gene3D" id="2.40.10.10">
    <property type="entry name" value="Trypsin-like serine proteases"/>
    <property type="match status" value="2"/>
</dbReference>
<dbReference type="InterPro" id="IPR002035">
    <property type="entry name" value="VWF_A"/>
</dbReference>
<dbReference type="CDD" id="cd00033">
    <property type="entry name" value="CCP"/>
    <property type="match status" value="3"/>
</dbReference>
<evidence type="ECO:0000256" key="10">
    <source>
        <dbReference type="ARBA" id="ARBA00022737"/>
    </source>
</evidence>
<dbReference type="Proteomes" id="UP000265140">
    <property type="component" value="Chromosome 1"/>
</dbReference>
<keyword evidence="5" id="KW-0964">Secreted</keyword>
<evidence type="ECO:0000256" key="11">
    <source>
        <dbReference type="ARBA" id="ARBA00022801"/>
    </source>
</evidence>
<comment type="caution">
    <text evidence="18">Lacks conserved residue(s) required for the propagation of feature annotation.</text>
</comment>
<dbReference type="InterPro" id="IPR043504">
    <property type="entry name" value="Peptidase_S1_PA_chymotrypsin"/>
</dbReference>
<dbReference type="InterPro" id="IPR001254">
    <property type="entry name" value="Trypsin_dom"/>
</dbReference>
<organism evidence="23 24">
    <name type="scientific">Esox lucius</name>
    <name type="common">Northern pike</name>
    <dbReference type="NCBI Taxonomy" id="8010"/>
    <lineage>
        <taxon>Eukaryota</taxon>
        <taxon>Metazoa</taxon>
        <taxon>Chordata</taxon>
        <taxon>Craniata</taxon>
        <taxon>Vertebrata</taxon>
        <taxon>Euteleostomi</taxon>
        <taxon>Actinopterygii</taxon>
        <taxon>Neopterygii</taxon>
        <taxon>Teleostei</taxon>
        <taxon>Protacanthopterygii</taxon>
        <taxon>Esociformes</taxon>
        <taxon>Esocidae</taxon>
        <taxon>Esox</taxon>
    </lineage>
</organism>
<proteinExistence type="predicted"/>
<feature type="active site" description="Charge relay system" evidence="17">
    <location>
        <position position="716"/>
    </location>
</feature>
<comment type="cofactor">
    <cofactor evidence="1">
        <name>Mn(2+)</name>
        <dbReference type="ChEBI" id="CHEBI:29035"/>
    </cofactor>
</comment>
<dbReference type="PANTHER" id="PTHR46393">
    <property type="entry name" value="SUSHI DOMAIN-CONTAINING PROTEIN"/>
    <property type="match status" value="1"/>
</dbReference>
<reference evidence="23" key="4">
    <citation type="submission" date="2025-09" db="UniProtKB">
        <authorList>
            <consortium name="Ensembl"/>
        </authorList>
    </citation>
    <scope>IDENTIFICATION</scope>
</reference>
<dbReference type="SMART" id="SM00020">
    <property type="entry name" value="Tryp_SPc"/>
    <property type="match status" value="1"/>
</dbReference>
<dbReference type="InterPro" id="IPR035976">
    <property type="entry name" value="Sushi/SCR/CCP_sf"/>
</dbReference>
<dbReference type="GO" id="GO:0006956">
    <property type="term" value="P:complement activation"/>
    <property type="evidence" value="ECO:0007669"/>
    <property type="project" value="InterPro"/>
</dbReference>
<evidence type="ECO:0000256" key="18">
    <source>
        <dbReference type="PROSITE-ProRule" id="PRU00302"/>
    </source>
</evidence>
<keyword evidence="7 18" id="KW-0768">Sushi</keyword>
<evidence type="ECO:0000256" key="9">
    <source>
        <dbReference type="ARBA" id="ARBA00022729"/>
    </source>
</evidence>
<feature type="signal peptide" evidence="19">
    <location>
        <begin position="1"/>
        <end position="21"/>
    </location>
</feature>
<reference evidence="23" key="3">
    <citation type="submission" date="2025-08" db="UniProtKB">
        <authorList>
            <consortium name="Ensembl"/>
        </authorList>
    </citation>
    <scope>IDENTIFICATION</scope>
</reference>
<dbReference type="GO" id="GO:0006508">
    <property type="term" value="P:proteolysis"/>
    <property type="evidence" value="ECO:0007669"/>
    <property type="project" value="UniProtKB-KW"/>
</dbReference>
<dbReference type="SMART" id="SM00032">
    <property type="entry name" value="CCP"/>
    <property type="match status" value="3"/>
</dbReference>
<dbReference type="OMA" id="YTKPWHV"/>
<dbReference type="PROSITE" id="PS50240">
    <property type="entry name" value="TRYPSIN_DOM"/>
    <property type="match status" value="1"/>
</dbReference>
<dbReference type="GO" id="GO:0009617">
    <property type="term" value="P:response to bacterium"/>
    <property type="evidence" value="ECO:0007669"/>
    <property type="project" value="TreeGrafter"/>
</dbReference>
<feature type="active site" description="Charge relay system" evidence="17">
    <location>
        <position position="592"/>
    </location>
</feature>
<dbReference type="KEGG" id="els:105011227"/>
<reference evidence="23" key="2">
    <citation type="submission" date="2020-02" db="EMBL/GenBank/DDBJ databases">
        <title>Esox lucius (northern pike) genome, fEsoLuc1, primary haplotype.</title>
        <authorList>
            <person name="Myers G."/>
            <person name="Karagic N."/>
            <person name="Meyer A."/>
            <person name="Pippel M."/>
            <person name="Reichard M."/>
            <person name="Winkler S."/>
            <person name="Tracey A."/>
            <person name="Sims Y."/>
            <person name="Howe K."/>
            <person name="Rhie A."/>
            <person name="Formenti G."/>
            <person name="Durbin R."/>
            <person name="Fedrigo O."/>
            <person name="Jarvis E.D."/>
        </authorList>
    </citation>
    <scope>NUCLEOTIDE SEQUENCE [LARGE SCALE GENOMIC DNA]</scope>
</reference>
<evidence type="ECO:0000256" key="15">
    <source>
        <dbReference type="ARBA" id="ARBA00023180"/>
    </source>
</evidence>
<dbReference type="CDD" id="cd00190">
    <property type="entry name" value="Tryp_SPc"/>
    <property type="match status" value="1"/>
</dbReference>
<dbReference type="Ensembl" id="ENSELUT00000086133.2">
    <property type="protein sequence ID" value="ENSELUP00000067228.2"/>
    <property type="gene ID" value="ENSELUG00000008755.3"/>
</dbReference>
<comment type="cofactor">
    <cofactor evidence="2">
        <name>Mg(2+)</name>
        <dbReference type="ChEBI" id="CHEBI:18420"/>
    </cofactor>
</comment>
<evidence type="ECO:0000313" key="24">
    <source>
        <dbReference type="Proteomes" id="UP000265140"/>
    </source>
</evidence>
<dbReference type="GO" id="GO:0070062">
    <property type="term" value="C:extracellular exosome"/>
    <property type="evidence" value="ECO:0007669"/>
    <property type="project" value="TreeGrafter"/>
</dbReference>
<keyword evidence="12" id="KW-0720">Serine protease</keyword>
<dbReference type="Bgee" id="ENSELUG00000008755">
    <property type="expression patterns" value="Expressed in liver and 5 other cell types or tissues"/>
</dbReference>
<feature type="disulfide bond" evidence="18">
    <location>
        <begin position="135"/>
        <end position="162"/>
    </location>
</feature>
<dbReference type="PANTHER" id="PTHR46393:SF8">
    <property type="entry name" value="COMPLEMENT C2"/>
    <property type="match status" value="1"/>
</dbReference>
<dbReference type="GO" id="GO:0009986">
    <property type="term" value="C:cell surface"/>
    <property type="evidence" value="ECO:0007669"/>
    <property type="project" value="UniProtKB-SubCell"/>
</dbReference>
<evidence type="ECO:0000256" key="16">
    <source>
        <dbReference type="ARBA" id="ARBA00029636"/>
    </source>
</evidence>
<dbReference type="InterPro" id="IPR036465">
    <property type="entry name" value="vWFA_dom_sf"/>
</dbReference>
<dbReference type="InterPro" id="IPR011360">
    <property type="entry name" value="Compl_C2_B"/>
</dbReference>
<keyword evidence="8" id="KW-0645">Protease</keyword>
<evidence type="ECO:0000256" key="1">
    <source>
        <dbReference type="ARBA" id="ARBA00001936"/>
    </source>
</evidence>
<feature type="domain" description="VWFA" evidence="20">
    <location>
        <begin position="272"/>
        <end position="471"/>
    </location>
</feature>
<evidence type="ECO:0000256" key="8">
    <source>
        <dbReference type="ARBA" id="ARBA00022670"/>
    </source>
</evidence>
<evidence type="ECO:0000256" key="12">
    <source>
        <dbReference type="ARBA" id="ARBA00022825"/>
    </source>
</evidence>
<feature type="domain" description="Sushi" evidence="22">
    <location>
        <begin position="105"/>
        <end position="164"/>
    </location>
</feature>
<feature type="domain" description="Peptidase S1" evidence="21">
    <location>
        <begin position="471"/>
        <end position="774"/>
    </location>
</feature>
<dbReference type="SMART" id="SM00327">
    <property type="entry name" value="VWA"/>
    <property type="match status" value="1"/>
</dbReference>
<dbReference type="PROSITE" id="PS50923">
    <property type="entry name" value="SUSHI"/>
    <property type="match status" value="2"/>
</dbReference>
<reference evidence="24" key="1">
    <citation type="journal article" date="2014" name="PLoS ONE">
        <title>The genome and linkage map of the northern pike (Esox lucius): conserved synteny revealed between the salmonid sister group and the Neoteleostei.</title>
        <authorList>
            <person name="Rondeau E.B."/>
            <person name="Minkley D.R."/>
            <person name="Leong J.S."/>
            <person name="Messmer A.M."/>
            <person name="Jantzen J.R."/>
            <person name="von Schalburg K.R."/>
            <person name="Lemon C."/>
            <person name="Bird N.H."/>
            <person name="Koop B.F."/>
        </authorList>
    </citation>
    <scope>NUCLEOTIDE SEQUENCE</scope>
</reference>
<feature type="chain" id="PRO_5044307755" description="C3/C5 convertase" evidence="19">
    <location>
        <begin position="22"/>
        <end position="784"/>
    </location>
</feature>
<evidence type="ECO:0000256" key="2">
    <source>
        <dbReference type="ARBA" id="ARBA00001946"/>
    </source>
</evidence>
<dbReference type="InterPro" id="IPR009003">
    <property type="entry name" value="Peptidase_S1_PA"/>
</dbReference>
<evidence type="ECO:0000256" key="4">
    <source>
        <dbReference type="ARBA" id="ARBA00004613"/>
    </source>
</evidence>
<keyword evidence="6" id="KW-0399">Innate immunity</keyword>
<dbReference type="Pfam" id="PF00084">
    <property type="entry name" value="Sushi"/>
    <property type="match status" value="3"/>
</dbReference>
<dbReference type="RefSeq" id="XP_010869391.2">
    <property type="nucleotide sequence ID" value="XM_010871089.4"/>
</dbReference>
<protein>
    <recommendedName>
        <fullName evidence="16">C3/C5 convertase</fullName>
    </recommendedName>
</protein>
<keyword evidence="9 19" id="KW-0732">Signal</keyword>
<keyword evidence="11" id="KW-0378">Hydrolase</keyword>
<dbReference type="SUPFAM" id="SSF50494">
    <property type="entry name" value="Trypsin-like serine proteases"/>
    <property type="match status" value="1"/>
</dbReference>
<evidence type="ECO:0000256" key="13">
    <source>
        <dbReference type="ARBA" id="ARBA00022859"/>
    </source>
</evidence>
<dbReference type="InterPro" id="IPR000436">
    <property type="entry name" value="Sushi_SCR_CCP_dom"/>
</dbReference>
<dbReference type="Pfam" id="PF00089">
    <property type="entry name" value="Trypsin"/>
    <property type="match status" value="1"/>
</dbReference>
<keyword evidence="13" id="KW-0391">Immunity</keyword>
<keyword evidence="10" id="KW-0677">Repeat</keyword>
<keyword evidence="24" id="KW-1185">Reference proteome</keyword>
<dbReference type="GO" id="GO:0004252">
    <property type="term" value="F:serine-type endopeptidase activity"/>
    <property type="evidence" value="ECO:0007669"/>
    <property type="project" value="InterPro"/>
</dbReference>
<dbReference type="PROSITE" id="PS00134">
    <property type="entry name" value="TRYPSIN_HIS"/>
    <property type="match status" value="1"/>
</dbReference>
<dbReference type="GO" id="GO:0045087">
    <property type="term" value="P:innate immune response"/>
    <property type="evidence" value="ECO:0007669"/>
    <property type="project" value="UniProtKB-KW"/>
</dbReference>
<name>A0A6Q2YNQ5_ESOLU</name>
<dbReference type="GeneID" id="105011227"/>
<sequence>MAALALLLCAIFSVSVKEVWLVEEDYGNEGDVDGTTLNCSIEETIGGGNVSYSRAGAEGSVLTYHCPRGHYPHPVSRRVCGVDGKWSVMRLANGRRVLRASCKEVRCPGQLQLDDGEFWPRDQWVKPGRSQSFSCHSGFTLSGSAQRNCTSSGDWTGTSPVCDDQADYCKNPGVPPGALRSGSRFRIDEKVQYRCQMGLDLLGSAERVCLHSREWSGSEIRCQAQYAFDSPSVVAEAMGGALSGVMDVLSPEFRKQNKGFGRAMRVGDGRMNVYILMDASGSIAESAFNHSRDATADLIRKLDSYDITMRFQVISYASETVNIVSMDEYASSKVDSVIKRLYKFNHAHHGKKKGTNLYAALNVVYESMGLLKKQKKNQFNETQNVIIIETDGYSNTGGSPMAALGKIRSELGYSHTTVDHTEEKLLDVYVFGIGEEVNKKELNQIASHKRQEQHLFILKDYIQLGEVFNSIISDKSVTMCGVAQEDVSENQKQFGFTKTAYTRPWHVNVITASTGIKTENCQGSIVTQNWILTAAHCFSAIRSEGKVNPEKVQVKHGFEGKEEAKVLSVILHPLFKIDGLRNKNVKEFYDYDIALIKVEEIKLSWTARPICLPCTIPANRALKNSVNSTCQDHEMALLPLEVTRAYFIKKGGSVKDAKQKQTHILTGTKRADCVQLAEKTLTAPHSTNLDEYVPERFLCSGGSSNHIDAVTCKGDSGGALFVRNRLRYFQVGVVSWGTLNVCEPKDMSDKPPSDARDFHISLFHLAPWLKQHLGKELEFLPMGN</sequence>
<dbReference type="SUPFAM" id="SSF57535">
    <property type="entry name" value="Complement control module/SCR domain"/>
    <property type="match status" value="3"/>
</dbReference>
<dbReference type="Pfam" id="PF00092">
    <property type="entry name" value="VWA"/>
    <property type="match status" value="1"/>
</dbReference>
<evidence type="ECO:0000256" key="3">
    <source>
        <dbReference type="ARBA" id="ARBA00004241"/>
    </source>
</evidence>
<dbReference type="InterPro" id="IPR001314">
    <property type="entry name" value="Peptidase_S1A"/>
</dbReference>
<evidence type="ECO:0000256" key="17">
    <source>
        <dbReference type="PIRSR" id="PIRSR001154-1"/>
    </source>
</evidence>
<keyword evidence="14 18" id="KW-1015">Disulfide bond</keyword>
<dbReference type="PRINTS" id="PR00722">
    <property type="entry name" value="CHYMOTRYPSIN"/>
</dbReference>
<feature type="active site" description="Charge relay system" evidence="17">
    <location>
        <position position="536"/>
    </location>
</feature>
<comment type="subcellular location">
    <subcellularLocation>
        <location evidence="3">Cell surface</location>
    </subcellularLocation>
    <subcellularLocation>
        <location evidence="4">Secreted</location>
    </subcellularLocation>
</comment>
<dbReference type="InterPro" id="IPR018114">
    <property type="entry name" value="TRYPSIN_HIS"/>
</dbReference>
<evidence type="ECO:0000259" key="22">
    <source>
        <dbReference type="PROSITE" id="PS50923"/>
    </source>
</evidence>
<evidence type="ECO:0000256" key="19">
    <source>
        <dbReference type="SAM" id="SignalP"/>
    </source>
</evidence>